<evidence type="ECO:0000313" key="1">
    <source>
        <dbReference type="EMBL" id="KAK0708911.1"/>
    </source>
</evidence>
<proteinExistence type="predicted"/>
<dbReference type="EMBL" id="JAUKTV010000018">
    <property type="protein sequence ID" value="KAK0708911.1"/>
    <property type="molecule type" value="Genomic_DNA"/>
</dbReference>
<accession>A0AA40A436</accession>
<protein>
    <submittedName>
        <fullName evidence="1">Uncharacterized protein</fullName>
    </submittedName>
</protein>
<dbReference type="AlphaFoldDB" id="A0AA40A436"/>
<name>A0AA40A436_9PEZI</name>
<sequence length="465" mass="51464">MDYRLQVWHYSTRRQNYQDNALLCQFLSSKRELRRWTLDPVLPTVEERQSGASYFPLESKVDLLYPFDSFLWPASQQPSSDPVSDLDETFSGAFPAFIKEYFDFRPGEPHHLVLFPTNIGLPDATKFSNTHVKILKSLEVAASTTSTVGSVTPSSNIPKEICHTVMSMAQSIPLGIDTACLIINYTKDWLTGKSRDRYNEVCTQWAEAGNTGELLEQAAGSDIRQNISRDWTKADEQFSAFIQVTESMEHIVECLSSNSRRVSPQNLYEAMIHARNASVALSAFQNQMLVVANQLVALKASETNSINGAFNAGIIAIALIVGHFTGEMFCVAGAFSGSALLSHIHQRYQVSKHNNRVKGSVLSRRRTLAFATLFCSQVLRKPLDSEHVSVSERRRLLQGLGIDDGHVPVGKCSPDAAVASIRAFCTVYKDLKVKVDSLKTATNFTTLQTRSGVILELPSGDATSS</sequence>
<keyword evidence="2" id="KW-1185">Reference proteome</keyword>
<dbReference type="Proteomes" id="UP001172159">
    <property type="component" value="Unassembled WGS sequence"/>
</dbReference>
<reference evidence="1" key="1">
    <citation type="submission" date="2023-06" db="EMBL/GenBank/DDBJ databases">
        <title>Genome-scale phylogeny and comparative genomics of the fungal order Sordariales.</title>
        <authorList>
            <consortium name="Lawrence Berkeley National Laboratory"/>
            <person name="Hensen N."/>
            <person name="Bonometti L."/>
            <person name="Westerberg I."/>
            <person name="Brannstrom I.O."/>
            <person name="Guillou S."/>
            <person name="Cros-Aarteil S."/>
            <person name="Calhoun S."/>
            <person name="Haridas S."/>
            <person name="Kuo A."/>
            <person name="Mondo S."/>
            <person name="Pangilinan J."/>
            <person name="Riley R."/>
            <person name="Labutti K."/>
            <person name="Andreopoulos B."/>
            <person name="Lipzen A."/>
            <person name="Chen C."/>
            <person name="Yanf M."/>
            <person name="Daum C."/>
            <person name="Ng V."/>
            <person name="Clum A."/>
            <person name="Steindorff A."/>
            <person name="Ohm R."/>
            <person name="Martin F."/>
            <person name="Silar P."/>
            <person name="Natvig D."/>
            <person name="Lalanne C."/>
            <person name="Gautier V."/>
            <person name="Ament-Velasquez S.L."/>
            <person name="Kruys A."/>
            <person name="Hutchinson M.I."/>
            <person name="Powell A.J."/>
            <person name="Barry K."/>
            <person name="Miller A.N."/>
            <person name="Grigoriev I.V."/>
            <person name="Debuchy R."/>
            <person name="Gladieux P."/>
            <person name="Thoren M.H."/>
            <person name="Johannesson H."/>
        </authorList>
    </citation>
    <scope>NUCLEOTIDE SEQUENCE</scope>
    <source>
        <strain evidence="1">CBS 540.89</strain>
    </source>
</reference>
<evidence type="ECO:0000313" key="2">
    <source>
        <dbReference type="Proteomes" id="UP001172159"/>
    </source>
</evidence>
<gene>
    <name evidence="1" type="ORF">B0T21DRAFT_396910</name>
</gene>
<comment type="caution">
    <text evidence="1">The sequence shown here is derived from an EMBL/GenBank/DDBJ whole genome shotgun (WGS) entry which is preliminary data.</text>
</comment>
<organism evidence="1 2">
    <name type="scientific">Apiosordaria backusii</name>
    <dbReference type="NCBI Taxonomy" id="314023"/>
    <lineage>
        <taxon>Eukaryota</taxon>
        <taxon>Fungi</taxon>
        <taxon>Dikarya</taxon>
        <taxon>Ascomycota</taxon>
        <taxon>Pezizomycotina</taxon>
        <taxon>Sordariomycetes</taxon>
        <taxon>Sordariomycetidae</taxon>
        <taxon>Sordariales</taxon>
        <taxon>Lasiosphaeriaceae</taxon>
        <taxon>Apiosordaria</taxon>
    </lineage>
</organism>